<dbReference type="STRING" id="870435.A0A0C3JR13"/>
<dbReference type="SUPFAM" id="SSF64484">
    <property type="entry name" value="beta and beta-prime subunits of DNA dependent RNA-polymerase"/>
    <property type="match status" value="1"/>
</dbReference>
<dbReference type="HOGENOM" id="CLU_2590728_0_0_1"/>
<keyword evidence="2" id="KW-1185">Reference proteome</keyword>
<gene>
    <name evidence="1" type="ORF">M404DRAFT_792323</name>
</gene>
<evidence type="ECO:0000313" key="1">
    <source>
        <dbReference type="EMBL" id="KIO11623.1"/>
    </source>
</evidence>
<dbReference type="InParanoid" id="A0A0C3JR13"/>
<proteinExistence type="predicted"/>
<dbReference type="OrthoDB" id="2654718at2759"/>
<evidence type="ECO:0000313" key="2">
    <source>
        <dbReference type="Proteomes" id="UP000054217"/>
    </source>
</evidence>
<dbReference type="Proteomes" id="UP000054217">
    <property type="component" value="Unassembled WGS sequence"/>
</dbReference>
<name>A0A0C3JR13_PISTI</name>
<reference evidence="2" key="2">
    <citation type="submission" date="2015-01" db="EMBL/GenBank/DDBJ databases">
        <title>Evolutionary Origins and Diversification of the Mycorrhizal Mutualists.</title>
        <authorList>
            <consortium name="DOE Joint Genome Institute"/>
            <consortium name="Mycorrhizal Genomics Consortium"/>
            <person name="Kohler A."/>
            <person name="Kuo A."/>
            <person name="Nagy L.G."/>
            <person name="Floudas D."/>
            <person name="Copeland A."/>
            <person name="Barry K.W."/>
            <person name="Cichocki N."/>
            <person name="Veneault-Fourrey C."/>
            <person name="LaButti K."/>
            <person name="Lindquist E.A."/>
            <person name="Lipzen A."/>
            <person name="Lundell T."/>
            <person name="Morin E."/>
            <person name="Murat C."/>
            <person name="Riley R."/>
            <person name="Ohm R."/>
            <person name="Sun H."/>
            <person name="Tunlid A."/>
            <person name="Henrissat B."/>
            <person name="Grigoriev I.V."/>
            <person name="Hibbett D.S."/>
            <person name="Martin F."/>
        </authorList>
    </citation>
    <scope>NUCLEOTIDE SEQUENCE [LARGE SCALE GENOMIC DNA]</scope>
    <source>
        <strain evidence="2">Marx 270</strain>
    </source>
</reference>
<organism evidence="1 2">
    <name type="scientific">Pisolithus tinctorius Marx 270</name>
    <dbReference type="NCBI Taxonomy" id="870435"/>
    <lineage>
        <taxon>Eukaryota</taxon>
        <taxon>Fungi</taxon>
        <taxon>Dikarya</taxon>
        <taxon>Basidiomycota</taxon>
        <taxon>Agaricomycotina</taxon>
        <taxon>Agaricomycetes</taxon>
        <taxon>Agaricomycetidae</taxon>
        <taxon>Boletales</taxon>
        <taxon>Sclerodermatineae</taxon>
        <taxon>Pisolithaceae</taxon>
        <taxon>Pisolithus</taxon>
    </lineage>
</organism>
<accession>A0A0C3JR13</accession>
<reference evidence="1 2" key="1">
    <citation type="submission" date="2014-04" db="EMBL/GenBank/DDBJ databases">
        <authorList>
            <consortium name="DOE Joint Genome Institute"/>
            <person name="Kuo A."/>
            <person name="Kohler A."/>
            <person name="Costa M.D."/>
            <person name="Nagy L.G."/>
            <person name="Floudas D."/>
            <person name="Copeland A."/>
            <person name="Barry K.W."/>
            <person name="Cichocki N."/>
            <person name="Veneault-Fourrey C."/>
            <person name="LaButti K."/>
            <person name="Lindquist E.A."/>
            <person name="Lipzen A."/>
            <person name="Lundell T."/>
            <person name="Morin E."/>
            <person name="Murat C."/>
            <person name="Sun H."/>
            <person name="Tunlid A."/>
            <person name="Henrissat B."/>
            <person name="Grigoriev I.V."/>
            <person name="Hibbett D.S."/>
            <person name="Martin F."/>
            <person name="Nordberg H.P."/>
            <person name="Cantor M.N."/>
            <person name="Hua S.X."/>
        </authorList>
    </citation>
    <scope>NUCLEOTIDE SEQUENCE [LARGE SCALE GENOMIC DNA]</scope>
    <source>
        <strain evidence="1 2">Marx 270</strain>
    </source>
</reference>
<protein>
    <submittedName>
        <fullName evidence="1">Uncharacterized protein</fullName>
    </submittedName>
</protein>
<dbReference type="AlphaFoldDB" id="A0A0C3JR13"/>
<sequence length="80" mass="8570">MSDSDIHFVSQTSIQGAEWIIVPILLVTLPPSCSSIAVDSDVMSEEGPVYKLSDVVKASTSVQQCEQEGAPAHIIRNLIS</sequence>
<dbReference type="EMBL" id="KN831949">
    <property type="protein sequence ID" value="KIO11623.1"/>
    <property type="molecule type" value="Genomic_DNA"/>
</dbReference>